<proteinExistence type="predicted"/>
<sequence length="374" mass="42488">MKLYNEIKHNILSVKVDKRNDVYTAGIDNLFPNLVETLINISVTSKICVDKVAKSIYGKSFGKIGKTIVNKDGQTLNEVLRIASREYAKHNNLFIHVGYNLLFEITSIKVIPFTQVRIGKQDDLGYSGKYIIADWENKPKADSFKIYNRYNPIESVIQSQIENAGDIRNYKGQILHLSKYSNSVYSLTDLNTVLNEALSENNYQLFRVNGGEKGFQNTKLIVVQPFANDDDRRGFLNKLKDLEGAENSGNILLLESSNMTDDLGSQIKLDDLTSEFNDTLFEYSEAQSEKNICKAFGVPLMLVNSSDNGLFGNSGELIKQGKLQLWESREEERDQLEEVFQNLMKKFHKPIDSDLKIISPFEQITTESKPILNE</sequence>
<reference evidence="1 2" key="1">
    <citation type="submission" date="2021-04" db="EMBL/GenBank/DDBJ databases">
        <title>Mariniflexile gromovii gen. nov., sp. nov., a gliding bacterium isolated from the sea urchin Strongylocentrotus intermedius.</title>
        <authorList>
            <person name="Ko S."/>
            <person name="Le V."/>
            <person name="Ahn C.-Y."/>
            <person name="Oh H.-M."/>
        </authorList>
    </citation>
    <scope>NUCLEOTIDE SEQUENCE [LARGE SCALE GENOMIC DNA]</scope>
    <source>
        <strain evidence="1 2">KCTC 12570</strain>
    </source>
</reference>
<dbReference type="EMBL" id="JAGJCB010000014">
    <property type="protein sequence ID" value="MBP0904850.1"/>
    <property type="molecule type" value="Genomic_DNA"/>
</dbReference>
<evidence type="ECO:0000313" key="1">
    <source>
        <dbReference type="EMBL" id="MBP0904850.1"/>
    </source>
</evidence>
<dbReference type="RefSeq" id="WP_209655742.1">
    <property type="nucleotide sequence ID" value="NZ_JAGJCB010000014.1"/>
</dbReference>
<organism evidence="1 2">
    <name type="scientific">Mariniflexile gromovii</name>
    <dbReference type="NCBI Taxonomy" id="362523"/>
    <lineage>
        <taxon>Bacteria</taxon>
        <taxon>Pseudomonadati</taxon>
        <taxon>Bacteroidota</taxon>
        <taxon>Flavobacteriia</taxon>
        <taxon>Flavobacteriales</taxon>
        <taxon>Flavobacteriaceae</taxon>
        <taxon>Mariniflexile</taxon>
    </lineage>
</organism>
<evidence type="ECO:0008006" key="3">
    <source>
        <dbReference type="Google" id="ProtNLM"/>
    </source>
</evidence>
<name>A0ABS4BW85_9FLAO</name>
<accession>A0ABS4BW85</accession>
<evidence type="ECO:0000313" key="2">
    <source>
        <dbReference type="Proteomes" id="UP000670776"/>
    </source>
</evidence>
<dbReference type="Proteomes" id="UP000670776">
    <property type="component" value="Unassembled WGS sequence"/>
</dbReference>
<comment type="caution">
    <text evidence="1">The sequence shown here is derived from an EMBL/GenBank/DDBJ whole genome shotgun (WGS) entry which is preliminary data.</text>
</comment>
<keyword evidence="2" id="KW-1185">Reference proteome</keyword>
<gene>
    <name evidence="1" type="ORF">J8H85_13495</name>
</gene>
<protein>
    <recommendedName>
        <fullName evidence="3">Phage portal protein</fullName>
    </recommendedName>
</protein>